<dbReference type="AlphaFoldDB" id="A0A6N6VXA4"/>
<evidence type="ECO:0000256" key="9">
    <source>
        <dbReference type="ARBA" id="ARBA00048173"/>
    </source>
</evidence>
<gene>
    <name evidence="11" type="primary">ltrA</name>
    <name evidence="11" type="ORF">GCL60_09670</name>
</gene>
<evidence type="ECO:0000259" key="10">
    <source>
        <dbReference type="PROSITE" id="PS50878"/>
    </source>
</evidence>
<comment type="caution">
    <text evidence="11">The sequence shown here is derived from an EMBL/GenBank/DDBJ whole genome shotgun (WGS) entry which is preliminary data.</text>
</comment>
<dbReference type="Proteomes" id="UP000437748">
    <property type="component" value="Unassembled WGS sequence"/>
</dbReference>
<proteinExistence type="inferred from homology"/>
<dbReference type="SUPFAM" id="SSF56672">
    <property type="entry name" value="DNA/RNA polymerases"/>
    <property type="match status" value="1"/>
</dbReference>
<dbReference type="Pfam" id="PF08388">
    <property type="entry name" value="GIIM"/>
    <property type="match status" value="1"/>
</dbReference>
<evidence type="ECO:0000256" key="3">
    <source>
        <dbReference type="ARBA" id="ARBA00022695"/>
    </source>
</evidence>
<keyword evidence="4" id="KW-0479">Metal-binding</keyword>
<keyword evidence="7" id="KW-0051">Antiviral defense</keyword>
<evidence type="ECO:0000256" key="4">
    <source>
        <dbReference type="ARBA" id="ARBA00022723"/>
    </source>
</evidence>
<evidence type="ECO:0000313" key="11">
    <source>
        <dbReference type="EMBL" id="KAB8039113.1"/>
    </source>
</evidence>
<evidence type="ECO:0000256" key="7">
    <source>
        <dbReference type="ARBA" id="ARBA00023118"/>
    </source>
</evidence>
<dbReference type="PROSITE" id="PS50878">
    <property type="entry name" value="RT_POL"/>
    <property type="match status" value="1"/>
</dbReference>
<evidence type="ECO:0000313" key="12">
    <source>
        <dbReference type="Proteomes" id="UP000437748"/>
    </source>
</evidence>
<keyword evidence="5" id="KW-0460">Magnesium</keyword>
<evidence type="ECO:0000256" key="5">
    <source>
        <dbReference type="ARBA" id="ARBA00022842"/>
    </source>
</evidence>
<dbReference type="InterPro" id="IPR000123">
    <property type="entry name" value="Reverse_transcriptase_msDNA"/>
</dbReference>
<dbReference type="GO" id="GO:0046872">
    <property type="term" value="F:metal ion binding"/>
    <property type="evidence" value="ECO:0007669"/>
    <property type="project" value="UniProtKB-KW"/>
</dbReference>
<dbReference type="NCBIfam" id="TIGR04416">
    <property type="entry name" value="group_II_RT_mat"/>
    <property type="match status" value="1"/>
</dbReference>
<dbReference type="InterPro" id="IPR000477">
    <property type="entry name" value="RT_dom"/>
</dbReference>
<sequence>MTTTKSFEVSKSTVWEAWKSVKENHGAHGIDKQSIEDFEANLKDNLYKLWNRMSSGSYFPPSVRKVEIPKKDGGKRTLGIPTVADRIAQTTLKRMLEPQIEAIFHPDSYGYRPNKSALDAVGKTRERCWKFDWVIDLDIKGFFDNMNHELLMKALKKHTDCKWILLYIERWLKSPLEDIDGLRIERTKGTPQGGVISPLISNLFMHYAFDKWMEIHFPGVLFARYADDLVIHCISENQANIILSAVRKRLSECFLDLHPTKTKIIYCKDNQRNGTYKVTAFDFLGYTFRPRMVKTKYGNIMTSFTPAIGDKVRKIIQGRIRNWKIHLLSHAKIEEIACSINPVLRGWLNYYCKFYGSLAIHTISRAVNFALVRWARRKFKKLNRSYSRARDLIRRMQKQNSILFEHWKNAKGI</sequence>
<comment type="catalytic activity">
    <reaction evidence="9">
        <text>DNA(n) + a 2'-deoxyribonucleoside 5'-triphosphate = DNA(n+1) + diphosphate</text>
        <dbReference type="Rhea" id="RHEA:22508"/>
        <dbReference type="Rhea" id="RHEA-COMP:17339"/>
        <dbReference type="Rhea" id="RHEA-COMP:17340"/>
        <dbReference type="ChEBI" id="CHEBI:33019"/>
        <dbReference type="ChEBI" id="CHEBI:61560"/>
        <dbReference type="ChEBI" id="CHEBI:173112"/>
        <dbReference type="EC" id="2.7.7.49"/>
    </reaction>
</comment>
<keyword evidence="6 11" id="KW-0695">RNA-directed DNA polymerase</keyword>
<comment type="similarity">
    <text evidence="8">Belongs to the bacterial reverse transcriptase family.</text>
</comment>
<evidence type="ECO:0000256" key="8">
    <source>
        <dbReference type="ARBA" id="ARBA00034120"/>
    </source>
</evidence>
<dbReference type="PRINTS" id="PR00866">
    <property type="entry name" value="RNADNAPOLMS"/>
</dbReference>
<organism evidence="11 12">
    <name type="scientific">Silvanigrella paludirubra</name>
    <dbReference type="NCBI Taxonomy" id="2499159"/>
    <lineage>
        <taxon>Bacteria</taxon>
        <taxon>Pseudomonadati</taxon>
        <taxon>Bdellovibrionota</taxon>
        <taxon>Oligoflexia</taxon>
        <taxon>Silvanigrellales</taxon>
        <taxon>Silvanigrellaceae</taxon>
        <taxon>Silvanigrella</taxon>
    </lineage>
</organism>
<evidence type="ECO:0000256" key="1">
    <source>
        <dbReference type="ARBA" id="ARBA00012493"/>
    </source>
</evidence>
<evidence type="ECO:0000256" key="6">
    <source>
        <dbReference type="ARBA" id="ARBA00022918"/>
    </source>
</evidence>
<dbReference type="GO" id="GO:0003723">
    <property type="term" value="F:RNA binding"/>
    <property type="evidence" value="ECO:0007669"/>
    <property type="project" value="InterPro"/>
</dbReference>
<dbReference type="RefSeq" id="WP_153420512.1">
    <property type="nucleotide sequence ID" value="NZ_WFLM01000003.1"/>
</dbReference>
<dbReference type="EC" id="2.7.7.49" evidence="1"/>
<feature type="domain" description="Reverse transcriptase" evidence="10">
    <location>
        <begin position="49"/>
        <end position="288"/>
    </location>
</feature>
<dbReference type="CDD" id="cd01651">
    <property type="entry name" value="RT_G2_intron"/>
    <property type="match status" value="1"/>
</dbReference>
<dbReference type="EMBL" id="WFLM01000003">
    <property type="protein sequence ID" value="KAB8039113.1"/>
    <property type="molecule type" value="Genomic_DNA"/>
</dbReference>
<dbReference type="InterPro" id="IPR051083">
    <property type="entry name" value="GrpII_Intron_Splice-Mob/Def"/>
</dbReference>
<keyword evidence="12" id="KW-1185">Reference proteome</keyword>
<dbReference type="InterPro" id="IPR030931">
    <property type="entry name" value="Group_II_RT_mat"/>
</dbReference>
<keyword evidence="2 11" id="KW-0808">Transferase</keyword>
<dbReference type="InterPro" id="IPR013597">
    <property type="entry name" value="Mat_intron_G2"/>
</dbReference>
<dbReference type="Pfam" id="PF00078">
    <property type="entry name" value="RVT_1"/>
    <property type="match status" value="1"/>
</dbReference>
<reference evidence="11 12" key="1">
    <citation type="submission" date="2019-10" db="EMBL/GenBank/DDBJ databases">
        <title>New species of Slilvanegrellaceae.</title>
        <authorList>
            <person name="Pitt A."/>
            <person name="Hahn M.W."/>
        </authorList>
    </citation>
    <scope>NUCLEOTIDE SEQUENCE [LARGE SCALE GENOMIC DNA]</scope>
    <source>
        <strain evidence="11 12">SP-Ram-0.45-NSY-1</strain>
    </source>
</reference>
<evidence type="ECO:0000256" key="2">
    <source>
        <dbReference type="ARBA" id="ARBA00022679"/>
    </source>
</evidence>
<name>A0A6N6VXA4_9BACT</name>
<accession>A0A6N6VXA4</accession>
<protein>
    <recommendedName>
        <fullName evidence="1">RNA-directed DNA polymerase</fullName>
        <ecNumber evidence="1">2.7.7.49</ecNumber>
    </recommendedName>
</protein>
<dbReference type="InterPro" id="IPR043502">
    <property type="entry name" value="DNA/RNA_pol_sf"/>
</dbReference>
<keyword evidence="3 11" id="KW-0548">Nucleotidyltransferase</keyword>
<dbReference type="OrthoDB" id="8538592at2"/>
<dbReference type="PANTHER" id="PTHR34047">
    <property type="entry name" value="NUCLEAR INTRON MATURASE 1, MITOCHONDRIAL-RELATED"/>
    <property type="match status" value="1"/>
</dbReference>
<dbReference type="PANTHER" id="PTHR34047:SF3">
    <property type="entry name" value="BLR2052 PROTEIN"/>
    <property type="match status" value="1"/>
</dbReference>
<dbReference type="GO" id="GO:0051607">
    <property type="term" value="P:defense response to virus"/>
    <property type="evidence" value="ECO:0007669"/>
    <property type="project" value="UniProtKB-KW"/>
</dbReference>
<dbReference type="GO" id="GO:0003964">
    <property type="term" value="F:RNA-directed DNA polymerase activity"/>
    <property type="evidence" value="ECO:0007669"/>
    <property type="project" value="UniProtKB-KW"/>
</dbReference>